<feature type="repeat" description="WD" evidence="3">
    <location>
        <begin position="143"/>
        <end position="175"/>
    </location>
</feature>
<dbReference type="EMBL" id="JAEUBG010005727">
    <property type="protein sequence ID" value="KAH3672954.1"/>
    <property type="molecule type" value="Genomic_DNA"/>
</dbReference>
<keyword evidence="5" id="KW-1185">Reference proteome</keyword>
<evidence type="ECO:0000313" key="5">
    <source>
        <dbReference type="Proteomes" id="UP000774326"/>
    </source>
</evidence>
<evidence type="ECO:0000256" key="3">
    <source>
        <dbReference type="PROSITE-ProRule" id="PRU00221"/>
    </source>
</evidence>
<feature type="repeat" description="WD" evidence="3">
    <location>
        <begin position="199"/>
        <end position="240"/>
    </location>
</feature>
<dbReference type="Gene3D" id="2.130.10.10">
    <property type="entry name" value="YVTN repeat-like/Quinoprotein amine dehydrogenase"/>
    <property type="match status" value="2"/>
</dbReference>
<evidence type="ECO:0000256" key="2">
    <source>
        <dbReference type="ARBA" id="ARBA00022737"/>
    </source>
</evidence>
<dbReference type="InterPro" id="IPR050505">
    <property type="entry name" value="WDR55/POC1"/>
</dbReference>
<protein>
    <recommendedName>
        <fullName evidence="6">Anaphase-promoting complex subunit 4 WD40 domain-containing protein</fullName>
    </recommendedName>
</protein>
<accession>A0A9P8PKA4</accession>
<organism evidence="4 5">
    <name type="scientific">Wickerhamomyces pijperi</name>
    <name type="common">Yeast</name>
    <name type="synonym">Pichia pijperi</name>
    <dbReference type="NCBI Taxonomy" id="599730"/>
    <lineage>
        <taxon>Eukaryota</taxon>
        <taxon>Fungi</taxon>
        <taxon>Dikarya</taxon>
        <taxon>Ascomycota</taxon>
        <taxon>Saccharomycotina</taxon>
        <taxon>Saccharomycetes</taxon>
        <taxon>Phaffomycetales</taxon>
        <taxon>Wickerhamomycetaceae</taxon>
        <taxon>Wickerhamomyces</taxon>
    </lineage>
</organism>
<dbReference type="SMART" id="SM00320">
    <property type="entry name" value="WD40"/>
    <property type="match status" value="3"/>
</dbReference>
<comment type="caution">
    <text evidence="4">The sequence shown here is derived from an EMBL/GenBank/DDBJ whole genome shotgun (WGS) entry which is preliminary data.</text>
</comment>
<name>A0A9P8PKA4_WICPI</name>
<dbReference type="AlphaFoldDB" id="A0A9P8PKA4"/>
<dbReference type="InterPro" id="IPR015943">
    <property type="entry name" value="WD40/YVTN_repeat-like_dom_sf"/>
</dbReference>
<dbReference type="PROSITE" id="PS50294">
    <property type="entry name" value="WD_REPEATS_REGION"/>
    <property type="match status" value="2"/>
</dbReference>
<proteinExistence type="predicted"/>
<dbReference type="InterPro" id="IPR036322">
    <property type="entry name" value="WD40_repeat_dom_sf"/>
</dbReference>
<dbReference type="Pfam" id="PF00400">
    <property type="entry name" value="WD40"/>
    <property type="match status" value="2"/>
</dbReference>
<reference evidence="4" key="2">
    <citation type="submission" date="2021-01" db="EMBL/GenBank/DDBJ databases">
        <authorList>
            <person name="Schikora-Tamarit M.A."/>
        </authorList>
    </citation>
    <scope>NUCLEOTIDE SEQUENCE</scope>
    <source>
        <strain evidence="4">CBS2887</strain>
    </source>
</reference>
<gene>
    <name evidence="4" type="ORF">WICPIJ_009963</name>
</gene>
<dbReference type="PANTHER" id="PTHR44019">
    <property type="entry name" value="WD REPEAT-CONTAINING PROTEIN 55"/>
    <property type="match status" value="1"/>
</dbReference>
<dbReference type="PANTHER" id="PTHR44019:SF8">
    <property type="entry name" value="POC1 CENTRIOLAR PROTEIN HOMOLOG"/>
    <property type="match status" value="1"/>
</dbReference>
<dbReference type="PROSITE" id="PS50082">
    <property type="entry name" value="WD_REPEATS_2"/>
    <property type="match status" value="2"/>
</dbReference>
<reference evidence="4" key="1">
    <citation type="journal article" date="2021" name="Open Biol.">
        <title>Shared evolutionary footprints suggest mitochondrial oxidative damage underlies multiple complex I losses in fungi.</title>
        <authorList>
            <person name="Schikora-Tamarit M.A."/>
            <person name="Marcet-Houben M."/>
            <person name="Nosek J."/>
            <person name="Gabaldon T."/>
        </authorList>
    </citation>
    <scope>NUCLEOTIDE SEQUENCE</scope>
    <source>
        <strain evidence="4">CBS2887</strain>
    </source>
</reference>
<dbReference type="SUPFAM" id="SSF50978">
    <property type="entry name" value="WD40 repeat-like"/>
    <property type="match status" value="1"/>
</dbReference>
<evidence type="ECO:0000313" key="4">
    <source>
        <dbReference type="EMBL" id="KAH3672954.1"/>
    </source>
</evidence>
<keyword evidence="1 3" id="KW-0853">WD repeat</keyword>
<evidence type="ECO:0000256" key="1">
    <source>
        <dbReference type="ARBA" id="ARBA00022574"/>
    </source>
</evidence>
<evidence type="ECO:0008006" key="6">
    <source>
        <dbReference type="Google" id="ProtNLM"/>
    </source>
</evidence>
<dbReference type="Proteomes" id="UP000774326">
    <property type="component" value="Unassembled WGS sequence"/>
</dbReference>
<sequence>MITIEIQPTFTEVIQDVKFNKSSTFTDQFWINFYDSLNSVEDGFATEEIIKVANSSTSENDLIFENDKAQFKETRIHDRDAFQLEYSGETYLIKPPRGQIQIPSNISITQLTVNPQKTQLSLGTDSGDIILIDLTTNESRVISMAHLNSITTLCYFPSGSVLLSVGLDYQIKLWDTSVSLNQDQAEDGKDLDLNPARIFTGHKKQITSVAMIDRGRNFLSGGKDGIVKLWDCASGECLFDFQRANSVRDVVTDTQVYEKSTQLQFVKVHEGEFGTENKTALIGYDSGVVVLWDLHSKKEIGVIPSTLSASVAKIVAIKQGGKGEEYIIAYSDGTISRWDLNHDKEKPVTQTRLNGKINAMQLVTGPLERIVVSYGSGFVVELNIKTLTLMSILAGKGMDCDVKFVTCSDDGEIMVGNSNGSIYRF</sequence>
<keyword evidence="2" id="KW-0677">Repeat</keyword>
<dbReference type="OrthoDB" id="10257301at2759"/>
<dbReference type="InterPro" id="IPR001680">
    <property type="entry name" value="WD40_rpt"/>
</dbReference>